<evidence type="ECO:0000256" key="1">
    <source>
        <dbReference type="ARBA" id="ARBA00010406"/>
    </source>
</evidence>
<accession>A0A0A9GLP7</accession>
<reference evidence="2" key="1">
    <citation type="submission" date="2014-09" db="EMBL/GenBank/DDBJ databases">
        <authorList>
            <person name="Magalhaes I.L.F."/>
            <person name="Oliveira U."/>
            <person name="Santos F.R."/>
            <person name="Vidigal T.H.D.A."/>
            <person name="Brescovit A.D."/>
            <person name="Santos A.J."/>
        </authorList>
    </citation>
    <scope>NUCLEOTIDE SEQUENCE</scope>
    <source>
        <tissue evidence="2">Shoot tissue taken approximately 20 cm above the soil surface</tissue>
    </source>
</reference>
<organism evidence="2">
    <name type="scientific">Arundo donax</name>
    <name type="common">Giant reed</name>
    <name type="synonym">Donax arundinaceus</name>
    <dbReference type="NCBI Taxonomy" id="35708"/>
    <lineage>
        <taxon>Eukaryota</taxon>
        <taxon>Viridiplantae</taxon>
        <taxon>Streptophyta</taxon>
        <taxon>Embryophyta</taxon>
        <taxon>Tracheophyta</taxon>
        <taxon>Spermatophyta</taxon>
        <taxon>Magnoliopsida</taxon>
        <taxon>Liliopsida</taxon>
        <taxon>Poales</taxon>
        <taxon>Poaceae</taxon>
        <taxon>PACMAD clade</taxon>
        <taxon>Arundinoideae</taxon>
        <taxon>Arundineae</taxon>
        <taxon>Arundo</taxon>
    </lineage>
</organism>
<dbReference type="PANTHER" id="PTHR11573:SF6">
    <property type="entry name" value="RIBONUCLEOSIDE-DIPHOSPHATE REDUCTASE LARGE SUBUNIT"/>
    <property type="match status" value="1"/>
</dbReference>
<dbReference type="PANTHER" id="PTHR11573">
    <property type="entry name" value="RIBONUCLEOSIDE-DIPHOSPHATE REDUCTASE LARGE CHAIN"/>
    <property type="match status" value="1"/>
</dbReference>
<protein>
    <submittedName>
        <fullName evidence="2">Uncharacterized protein</fullName>
    </submittedName>
</protein>
<sequence>MAVDRGCYIDQSQSLNVHMEQPNFGKLTSLHFHAWSKGLKTGMYYLRTRAAADAIKFTVDTALLKENGVRVLSLNSICICLQSYPKQLLKQLTMKNTA</sequence>
<dbReference type="GO" id="GO:0005524">
    <property type="term" value="F:ATP binding"/>
    <property type="evidence" value="ECO:0007669"/>
    <property type="project" value="TreeGrafter"/>
</dbReference>
<dbReference type="InterPro" id="IPR039718">
    <property type="entry name" value="Rrm1"/>
</dbReference>
<dbReference type="GO" id="GO:0004748">
    <property type="term" value="F:ribonucleoside-diphosphate reductase activity, thioredoxin disulfide as acceptor"/>
    <property type="evidence" value="ECO:0007669"/>
    <property type="project" value="TreeGrafter"/>
</dbReference>
<reference evidence="2" key="2">
    <citation type="journal article" date="2015" name="Data Brief">
        <title>Shoot transcriptome of the giant reed, Arundo donax.</title>
        <authorList>
            <person name="Barrero R.A."/>
            <person name="Guerrero F.D."/>
            <person name="Moolhuijzen P."/>
            <person name="Goolsby J.A."/>
            <person name="Tidwell J."/>
            <person name="Bellgard S.E."/>
            <person name="Bellgard M.I."/>
        </authorList>
    </citation>
    <scope>NUCLEOTIDE SEQUENCE</scope>
    <source>
        <tissue evidence="2">Shoot tissue taken approximately 20 cm above the soil surface</tissue>
    </source>
</reference>
<dbReference type="SUPFAM" id="SSF51998">
    <property type="entry name" value="PFL-like glycyl radical enzymes"/>
    <property type="match status" value="1"/>
</dbReference>
<evidence type="ECO:0000313" key="2">
    <source>
        <dbReference type="EMBL" id="JAE21573.1"/>
    </source>
</evidence>
<dbReference type="Pfam" id="PF02867">
    <property type="entry name" value="Ribonuc_red_lgC"/>
    <property type="match status" value="1"/>
</dbReference>
<name>A0A0A9GLP7_ARUDO</name>
<dbReference type="AlphaFoldDB" id="A0A0A9GLP7"/>
<dbReference type="GO" id="GO:0009263">
    <property type="term" value="P:deoxyribonucleotide biosynthetic process"/>
    <property type="evidence" value="ECO:0007669"/>
    <property type="project" value="TreeGrafter"/>
</dbReference>
<proteinExistence type="inferred from homology"/>
<dbReference type="InterPro" id="IPR000788">
    <property type="entry name" value="RNR_lg_C"/>
</dbReference>
<dbReference type="EMBL" id="GBRH01176323">
    <property type="protein sequence ID" value="JAE21573.1"/>
    <property type="molecule type" value="Transcribed_RNA"/>
</dbReference>
<dbReference type="GO" id="GO:0005971">
    <property type="term" value="C:ribonucleoside-diphosphate reductase complex"/>
    <property type="evidence" value="ECO:0007669"/>
    <property type="project" value="TreeGrafter"/>
</dbReference>
<comment type="similarity">
    <text evidence="1">Belongs to the ribonucleoside diphosphate reductase large chain family.</text>
</comment>
<dbReference type="Gene3D" id="3.20.70.20">
    <property type="match status" value="1"/>
</dbReference>